<evidence type="ECO:0000259" key="4">
    <source>
        <dbReference type="PROSITE" id="PS50075"/>
    </source>
</evidence>
<proteinExistence type="predicted"/>
<feature type="region of interest" description="Disordered" evidence="3">
    <location>
        <begin position="135"/>
        <end position="160"/>
    </location>
</feature>
<dbReference type="Gene3D" id="2.30.38.10">
    <property type="entry name" value="Luciferase, Domain 3"/>
    <property type="match status" value="1"/>
</dbReference>
<evidence type="ECO:0000256" key="2">
    <source>
        <dbReference type="ARBA" id="ARBA00022553"/>
    </source>
</evidence>
<dbReference type="PANTHER" id="PTHR45527">
    <property type="entry name" value="NONRIBOSOMAL PEPTIDE SYNTHETASE"/>
    <property type="match status" value="1"/>
</dbReference>
<dbReference type="SUPFAM" id="SSF47336">
    <property type="entry name" value="ACP-like"/>
    <property type="match status" value="1"/>
</dbReference>
<protein>
    <submittedName>
        <fullName evidence="5">Amino acid adenylation domain-containing protein</fullName>
    </submittedName>
</protein>
<dbReference type="Pfam" id="PF00550">
    <property type="entry name" value="PP-binding"/>
    <property type="match status" value="1"/>
</dbReference>
<evidence type="ECO:0000313" key="5">
    <source>
        <dbReference type="EMBL" id="MFC5664140.1"/>
    </source>
</evidence>
<accession>A0ABW0X0R9</accession>
<organism evidence="5 6">
    <name type="scientific">Kitasatospora misakiensis</name>
    <dbReference type="NCBI Taxonomy" id="67330"/>
    <lineage>
        <taxon>Bacteria</taxon>
        <taxon>Bacillati</taxon>
        <taxon>Actinomycetota</taxon>
        <taxon>Actinomycetes</taxon>
        <taxon>Kitasatosporales</taxon>
        <taxon>Streptomycetaceae</taxon>
        <taxon>Kitasatospora</taxon>
    </lineage>
</organism>
<keyword evidence="1" id="KW-0596">Phosphopantetheine</keyword>
<dbReference type="NCBIfam" id="TIGR01733">
    <property type="entry name" value="AA-adenyl-dom"/>
    <property type="match status" value="1"/>
</dbReference>
<evidence type="ECO:0000256" key="3">
    <source>
        <dbReference type="SAM" id="MobiDB-lite"/>
    </source>
</evidence>
<dbReference type="InterPro" id="IPR025110">
    <property type="entry name" value="AMP-bd_C"/>
</dbReference>
<dbReference type="RefSeq" id="WP_380225843.1">
    <property type="nucleotide sequence ID" value="NZ_JBHSOF010000015.1"/>
</dbReference>
<evidence type="ECO:0000256" key="1">
    <source>
        <dbReference type="ARBA" id="ARBA00022450"/>
    </source>
</evidence>
<dbReference type="EMBL" id="JBHSOF010000015">
    <property type="protein sequence ID" value="MFC5664140.1"/>
    <property type="molecule type" value="Genomic_DNA"/>
</dbReference>
<dbReference type="Proteomes" id="UP001595975">
    <property type="component" value="Unassembled WGS sequence"/>
</dbReference>
<comment type="caution">
    <text evidence="5">The sequence shown here is derived from an EMBL/GenBank/DDBJ whole genome shotgun (WGS) entry which is preliminary data.</text>
</comment>
<dbReference type="InterPro" id="IPR010071">
    <property type="entry name" value="AA_adenyl_dom"/>
</dbReference>
<feature type="compositionally biased region" description="Low complexity" evidence="3">
    <location>
        <begin position="136"/>
        <end position="150"/>
    </location>
</feature>
<dbReference type="Pfam" id="PF13193">
    <property type="entry name" value="AMP-binding_C"/>
    <property type="match status" value="1"/>
</dbReference>
<dbReference type="Gene3D" id="3.40.50.1820">
    <property type="entry name" value="alpha/beta hydrolase"/>
    <property type="match status" value="1"/>
</dbReference>
<dbReference type="SUPFAM" id="SSF56801">
    <property type="entry name" value="Acetyl-CoA synthetase-like"/>
    <property type="match status" value="1"/>
</dbReference>
<dbReference type="PANTHER" id="PTHR45527:SF1">
    <property type="entry name" value="FATTY ACID SYNTHASE"/>
    <property type="match status" value="1"/>
</dbReference>
<dbReference type="Gene3D" id="3.30.300.30">
    <property type="match status" value="1"/>
</dbReference>
<dbReference type="InterPro" id="IPR020845">
    <property type="entry name" value="AMP-binding_CS"/>
</dbReference>
<dbReference type="InterPro" id="IPR045851">
    <property type="entry name" value="AMP-bd_C_sf"/>
</dbReference>
<sequence>MTSSVATTAQAVRATVPVLVARQAAAHPDALAVTDGTTALTYRELVVNARRLAAELADRGITPGAAVGVLCTRASRAVVAHLAVWWAGGHVVPLDPTYPAARLTAMLDDAAVRLTLGDKALLADIELPEDRTLVLTETGPTGPVGPTGTGDDPEPVDPDPATPAVVYFTSGSTGRPKGVLVPHHAVTELVTAPDGITLRPGDRMLARTSAGFDLTTLELWGPLANGAALAVSPADRPSAEELARDVERFGATHAVLATALFHQLAARGSRIFGVLRQVVVGGEALAAEHAGTVLRSFPWLELVNGYGPTEATTFATLHRVRPADCAGPVPIGLPFGGTGAAVLDEDRRPVPDGTRGELWLTGRLALGYLGRPELTAERFVELPGLGRAYRTGDLVSRRPDGTLDFHGRLDDQVKVRGFRIEPGEVEHVLRSLPEVAEAAVVVRRAGREDAALTAAVVPAEGVRPTPESLRRQLAERLPAHLVPTAWTVLDALPLTGSGKVDRRALAAEDEPAEPAAAQALPADSLQDAALGPIEQVVAAAWSRALETEVTRPDVEFFALGGHSLLAMWVVDDLREDLGVELPLGEFLGRPTVAGQAALIERALLAAESAGPGLVAAGAQLQESAR</sequence>
<dbReference type="InterPro" id="IPR000873">
    <property type="entry name" value="AMP-dep_synth/lig_dom"/>
</dbReference>
<dbReference type="InterPro" id="IPR036736">
    <property type="entry name" value="ACP-like_sf"/>
</dbReference>
<evidence type="ECO:0000313" key="6">
    <source>
        <dbReference type="Proteomes" id="UP001595975"/>
    </source>
</evidence>
<keyword evidence="6" id="KW-1185">Reference proteome</keyword>
<dbReference type="Gene3D" id="3.40.50.980">
    <property type="match status" value="2"/>
</dbReference>
<gene>
    <name evidence="5" type="ORF">ACFP3U_14245</name>
</gene>
<dbReference type="InterPro" id="IPR029058">
    <property type="entry name" value="AB_hydrolase_fold"/>
</dbReference>
<name>A0ABW0X0R9_9ACTN</name>
<keyword evidence="2" id="KW-0597">Phosphoprotein</keyword>
<feature type="domain" description="Carrier" evidence="4">
    <location>
        <begin position="528"/>
        <end position="603"/>
    </location>
</feature>
<dbReference type="InterPro" id="IPR020806">
    <property type="entry name" value="PKS_PP-bd"/>
</dbReference>
<dbReference type="InterPro" id="IPR009081">
    <property type="entry name" value="PP-bd_ACP"/>
</dbReference>
<dbReference type="SMART" id="SM00823">
    <property type="entry name" value="PKS_PP"/>
    <property type="match status" value="1"/>
</dbReference>
<dbReference type="Pfam" id="PF00501">
    <property type="entry name" value="AMP-binding"/>
    <property type="match status" value="1"/>
</dbReference>
<reference evidence="6" key="1">
    <citation type="journal article" date="2019" name="Int. J. Syst. Evol. Microbiol.">
        <title>The Global Catalogue of Microorganisms (GCM) 10K type strain sequencing project: providing services to taxonomists for standard genome sequencing and annotation.</title>
        <authorList>
            <consortium name="The Broad Institute Genomics Platform"/>
            <consortium name="The Broad Institute Genome Sequencing Center for Infectious Disease"/>
            <person name="Wu L."/>
            <person name="Ma J."/>
        </authorList>
    </citation>
    <scope>NUCLEOTIDE SEQUENCE [LARGE SCALE GENOMIC DNA]</scope>
    <source>
        <strain evidence="6">CGMCC 4.1437</strain>
    </source>
</reference>
<dbReference type="PROSITE" id="PS00455">
    <property type="entry name" value="AMP_BINDING"/>
    <property type="match status" value="1"/>
</dbReference>
<dbReference type="PROSITE" id="PS50075">
    <property type="entry name" value="CARRIER"/>
    <property type="match status" value="1"/>
</dbReference>